<accession>A0A238FBV9</accession>
<feature type="region of interest" description="Disordered" evidence="1">
    <location>
        <begin position="233"/>
        <end position="351"/>
    </location>
</feature>
<gene>
    <name evidence="2" type="ORF">BQ2448_2918</name>
</gene>
<sequence length="428" mass="47147">MASVYIAREDYDDDEAEQINPPATSHANDVTANYDGNGEEDLEFDEQDYEEEYEEEYDEEDYYEEEEEDQKDFVEPPAQPAQPVSDVEDSVYYDHTSLMRCWTSALSDYKFLHPSSFLPSTEAPRSKRAKHLAAPLWYGPLPTVGTSSNSDRSPSVFSTSTTATTTTTNMNGGASSSQKMTANQKRNAKKRARRDRLAAQQTKEEVVDVEEEISASVAGDGIVGGAKRRRVALDSGYDDDGPSWTPQSPEYQRDASVEVGEVDEVEMDEDHTRTPTNPPPALATRDSTRTKTLPSAAGPSLPSSSTSNATSSFLPHLTDPSPSISSLLPKKQLQSARTPTNFPPPPPIVPLDPQMITSVRAERLEAARQKKHRELRKVQGEEAQEEVEAEGEDESEQGLLQSALWAWYTAGYQTALYHSAVGVAGALE</sequence>
<proteinExistence type="predicted"/>
<feature type="compositionally biased region" description="Polar residues" evidence="1">
    <location>
        <begin position="145"/>
        <end position="157"/>
    </location>
</feature>
<dbReference type="AlphaFoldDB" id="A0A238FBV9"/>
<evidence type="ECO:0000256" key="1">
    <source>
        <dbReference type="SAM" id="MobiDB-lite"/>
    </source>
</evidence>
<feature type="compositionally biased region" description="Acidic residues" evidence="1">
    <location>
        <begin position="37"/>
        <end position="70"/>
    </location>
</feature>
<dbReference type="Proteomes" id="UP000198372">
    <property type="component" value="Unassembled WGS sequence"/>
</dbReference>
<feature type="compositionally biased region" description="Low complexity" evidence="1">
    <location>
        <begin position="292"/>
        <end position="335"/>
    </location>
</feature>
<dbReference type="EMBL" id="FMSP01000007">
    <property type="protein sequence ID" value="SCV71330.1"/>
    <property type="molecule type" value="Genomic_DNA"/>
</dbReference>
<evidence type="ECO:0000313" key="2">
    <source>
        <dbReference type="EMBL" id="SCV71330.1"/>
    </source>
</evidence>
<name>A0A238FBV9_9BASI</name>
<dbReference type="OrthoDB" id="2529127at2759"/>
<organism evidence="2 3">
    <name type="scientific">Microbotryum intermedium</name>
    <dbReference type="NCBI Taxonomy" id="269621"/>
    <lineage>
        <taxon>Eukaryota</taxon>
        <taxon>Fungi</taxon>
        <taxon>Dikarya</taxon>
        <taxon>Basidiomycota</taxon>
        <taxon>Pucciniomycotina</taxon>
        <taxon>Microbotryomycetes</taxon>
        <taxon>Microbotryales</taxon>
        <taxon>Microbotryaceae</taxon>
        <taxon>Microbotryum</taxon>
    </lineage>
</organism>
<feature type="compositionally biased region" description="Polar residues" evidence="1">
    <location>
        <begin position="21"/>
        <end position="31"/>
    </location>
</feature>
<feature type="compositionally biased region" description="Acidic residues" evidence="1">
    <location>
        <begin position="260"/>
        <end position="269"/>
    </location>
</feature>
<feature type="compositionally biased region" description="Pro residues" evidence="1">
    <location>
        <begin position="341"/>
        <end position="350"/>
    </location>
</feature>
<feature type="region of interest" description="Disordered" evidence="1">
    <location>
        <begin position="367"/>
        <end position="396"/>
    </location>
</feature>
<keyword evidence="3" id="KW-1185">Reference proteome</keyword>
<protein>
    <submittedName>
        <fullName evidence="2">BQ2448_2918 protein</fullName>
    </submittedName>
</protein>
<feature type="region of interest" description="Disordered" evidence="1">
    <location>
        <begin position="1"/>
        <end position="86"/>
    </location>
</feature>
<reference evidence="3" key="1">
    <citation type="submission" date="2016-09" db="EMBL/GenBank/DDBJ databases">
        <authorList>
            <person name="Jeantristanb JTB J.-T."/>
            <person name="Ricardo R."/>
        </authorList>
    </citation>
    <scope>NUCLEOTIDE SEQUENCE [LARGE SCALE GENOMIC DNA]</scope>
</reference>
<evidence type="ECO:0000313" key="3">
    <source>
        <dbReference type="Proteomes" id="UP000198372"/>
    </source>
</evidence>
<feature type="compositionally biased region" description="Acidic residues" evidence="1">
    <location>
        <begin position="382"/>
        <end position="396"/>
    </location>
</feature>
<feature type="compositionally biased region" description="Low complexity" evidence="1">
    <location>
        <begin position="158"/>
        <end position="185"/>
    </location>
</feature>
<feature type="region of interest" description="Disordered" evidence="1">
    <location>
        <begin position="145"/>
        <end position="203"/>
    </location>
</feature>